<keyword evidence="1 2" id="KW-0732">Signal</keyword>
<dbReference type="AlphaFoldDB" id="A0A1D1Y9C7"/>
<proteinExistence type="predicted"/>
<reference evidence="4" key="1">
    <citation type="submission" date="2015-07" db="EMBL/GenBank/DDBJ databases">
        <title>Transcriptome Assembly of Anthurium amnicola.</title>
        <authorList>
            <person name="Suzuki J."/>
        </authorList>
    </citation>
    <scope>NUCLEOTIDE SEQUENCE</scope>
</reference>
<sequence>MESRRIAQQLHLQAVLLLLLLLIMAFIKLGASARLLGEANGTDLITSTCRHTEHLDVCISTLQSHRDSRSADVKGLALVSVEACIAHAEGTLSYVKQLRGNGGEGYAAECLDDCLTEYSDALEDLRGSVGELQRGAYDSVNAMVSGAMTDSDTCEGGFGETPGYSSPLTERNDYFSMLCSNSLAIAALLSF</sequence>
<dbReference type="PANTHER" id="PTHR31080:SF291">
    <property type="entry name" value="OS08G0541800 PROTEIN"/>
    <property type="match status" value="1"/>
</dbReference>
<dbReference type="CDD" id="cd15801">
    <property type="entry name" value="PMEI-like_1"/>
    <property type="match status" value="1"/>
</dbReference>
<evidence type="ECO:0000256" key="2">
    <source>
        <dbReference type="SAM" id="SignalP"/>
    </source>
</evidence>
<accession>A0A1D1Y9C7</accession>
<dbReference type="SMART" id="SM00856">
    <property type="entry name" value="PMEI"/>
    <property type="match status" value="1"/>
</dbReference>
<organism evidence="4">
    <name type="scientific">Anthurium amnicola</name>
    <dbReference type="NCBI Taxonomy" id="1678845"/>
    <lineage>
        <taxon>Eukaryota</taxon>
        <taxon>Viridiplantae</taxon>
        <taxon>Streptophyta</taxon>
        <taxon>Embryophyta</taxon>
        <taxon>Tracheophyta</taxon>
        <taxon>Spermatophyta</taxon>
        <taxon>Magnoliopsida</taxon>
        <taxon>Liliopsida</taxon>
        <taxon>Araceae</taxon>
        <taxon>Pothoideae</taxon>
        <taxon>Potheae</taxon>
        <taxon>Anthurium</taxon>
    </lineage>
</organism>
<dbReference type="InterPro" id="IPR051955">
    <property type="entry name" value="PME_Inhibitor"/>
</dbReference>
<dbReference type="InterPro" id="IPR035513">
    <property type="entry name" value="Invertase/methylesterase_inhib"/>
</dbReference>
<feature type="signal peptide" evidence="2">
    <location>
        <begin position="1"/>
        <end position="32"/>
    </location>
</feature>
<evidence type="ECO:0000259" key="3">
    <source>
        <dbReference type="SMART" id="SM00856"/>
    </source>
</evidence>
<evidence type="ECO:0000313" key="4">
    <source>
        <dbReference type="EMBL" id="JAT51241.1"/>
    </source>
</evidence>
<dbReference type="NCBIfam" id="TIGR01614">
    <property type="entry name" value="PME_inhib"/>
    <property type="match status" value="1"/>
</dbReference>
<protein>
    <submittedName>
        <fullName evidence="4">Putative invertase inhibitor</fullName>
    </submittedName>
</protein>
<dbReference type="Gene3D" id="1.20.140.40">
    <property type="entry name" value="Invertase/pectin methylesterase inhibitor family protein"/>
    <property type="match status" value="1"/>
</dbReference>
<dbReference type="Pfam" id="PF04043">
    <property type="entry name" value="PMEI"/>
    <property type="match status" value="1"/>
</dbReference>
<dbReference type="EMBL" id="GDJX01016695">
    <property type="protein sequence ID" value="JAT51241.1"/>
    <property type="molecule type" value="Transcribed_RNA"/>
</dbReference>
<dbReference type="InterPro" id="IPR006501">
    <property type="entry name" value="Pectinesterase_inhib_dom"/>
</dbReference>
<dbReference type="SUPFAM" id="SSF101148">
    <property type="entry name" value="Plant invertase/pectin methylesterase inhibitor"/>
    <property type="match status" value="1"/>
</dbReference>
<dbReference type="GO" id="GO:0004857">
    <property type="term" value="F:enzyme inhibitor activity"/>
    <property type="evidence" value="ECO:0007669"/>
    <property type="project" value="InterPro"/>
</dbReference>
<evidence type="ECO:0000256" key="1">
    <source>
        <dbReference type="ARBA" id="ARBA00022729"/>
    </source>
</evidence>
<gene>
    <name evidence="4" type="primary">PLA1_2</name>
    <name evidence="4" type="ORF">g.136472</name>
</gene>
<name>A0A1D1Y9C7_9ARAE</name>
<dbReference type="PANTHER" id="PTHR31080">
    <property type="entry name" value="PECTINESTERASE INHIBITOR-LIKE"/>
    <property type="match status" value="1"/>
</dbReference>
<feature type="chain" id="PRO_5008900025" evidence="2">
    <location>
        <begin position="33"/>
        <end position="191"/>
    </location>
</feature>
<feature type="domain" description="Pectinesterase inhibitor" evidence="3">
    <location>
        <begin position="40"/>
        <end position="185"/>
    </location>
</feature>